<dbReference type="InParanoid" id="A0A200QS61"/>
<dbReference type="Pfam" id="PF13041">
    <property type="entry name" value="PPR_2"/>
    <property type="match status" value="2"/>
</dbReference>
<dbReference type="Gene3D" id="1.25.40.10">
    <property type="entry name" value="Tetratricopeptide repeat domain"/>
    <property type="match status" value="4"/>
</dbReference>
<evidence type="ECO:0000256" key="3">
    <source>
        <dbReference type="PROSITE-ProRule" id="PRU00708"/>
    </source>
</evidence>
<dbReference type="Pfam" id="PF20431">
    <property type="entry name" value="E_motif"/>
    <property type="match status" value="1"/>
</dbReference>
<evidence type="ECO:0000256" key="1">
    <source>
        <dbReference type="ARBA" id="ARBA00006643"/>
    </source>
</evidence>
<dbReference type="EMBL" id="MVGT01001150">
    <property type="protein sequence ID" value="OVA13316.1"/>
    <property type="molecule type" value="Genomic_DNA"/>
</dbReference>
<organism evidence="4 5">
    <name type="scientific">Macleaya cordata</name>
    <name type="common">Five-seeded plume-poppy</name>
    <name type="synonym">Bocconia cordata</name>
    <dbReference type="NCBI Taxonomy" id="56857"/>
    <lineage>
        <taxon>Eukaryota</taxon>
        <taxon>Viridiplantae</taxon>
        <taxon>Streptophyta</taxon>
        <taxon>Embryophyta</taxon>
        <taxon>Tracheophyta</taxon>
        <taxon>Spermatophyta</taxon>
        <taxon>Magnoliopsida</taxon>
        <taxon>Ranunculales</taxon>
        <taxon>Papaveraceae</taxon>
        <taxon>Papaveroideae</taxon>
        <taxon>Macleaya</taxon>
    </lineage>
</organism>
<dbReference type="SUPFAM" id="SSF48452">
    <property type="entry name" value="TPR-like"/>
    <property type="match status" value="1"/>
</dbReference>
<dbReference type="GO" id="GO:0009451">
    <property type="term" value="P:RNA modification"/>
    <property type="evidence" value="ECO:0007669"/>
    <property type="project" value="InterPro"/>
</dbReference>
<proteinExistence type="inferred from homology"/>
<feature type="repeat" description="PPR" evidence="3">
    <location>
        <begin position="196"/>
        <end position="226"/>
    </location>
</feature>
<dbReference type="GO" id="GO:0003723">
    <property type="term" value="F:RNA binding"/>
    <property type="evidence" value="ECO:0007669"/>
    <property type="project" value="InterPro"/>
</dbReference>
<dbReference type="NCBIfam" id="TIGR00756">
    <property type="entry name" value="PPR"/>
    <property type="match status" value="5"/>
</dbReference>
<evidence type="ECO:0000256" key="2">
    <source>
        <dbReference type="ARBA" id="ARBA00022737"/>
    </source>
</evidence>
<dbReference type="FunFam" id="1.25.40.10:FF:000333">
    <property type="entry name" value="Pentatricopeptide repeat-containing protein"/>
    <property type="match status" value="1"/>
</dbReference>
<comment type="caution">
    <text evidence="4">The sequence shown here is derived from an EMBL/GenBank/DDBJ whole genome shotgun (WGS) entry which is preliminary data.</text>
</comment>
<dbReference type="InterPro" id="IPR046848">
    <property type="entry name" value="E_motif"/>
</dbReference>
<dbReference type="InterPro" id="IPR002885">
    <property type="entry name" value="PPR_rpt"/>
</dbReference>
<feature type="repeat" description="PPR" evidence="3">
    <location>
        <begin position="363"/>
        <end position="393"/>
    </location>
</feature>
<dbReference type="PANTHER" id="PTHR47926:SF537">
    <property type="entry name" value="PENTACOTRIPEPTIDE-REPEAT REGION OF PRORP DOMAIN-CONTAINING PROTEIN"/>
    <property type="match status" value="1"/>
</dbReference>
<keyword evidence="2" id="KW-0677">Repeat</keyword>
<dbReference type="FunFam" id="1.25.40.10:FF:000348">
    <property type="entry name" value="Pentatricopeptide repeat-containing protein chloroplastic"/>
    <property type="match status" value="1"/>
</dbReference>
<feature type="repeat" description="PPR" evidence="3">
    <location>
        <begin position="293"/>
        <end position="327"/>
    </location>
</feature>
<feature type="repeat" description="PPR" evidence="3">
    <location>
        <begin position="161"/>
        <end position="195"/>
    </location>
</feature>
<comment type="similarity">
    <text evidence="1">Belongs to the PPR family. PCMP-H subfamily.</text>
</comment>
<dbReference type="InterPro" id="IPR046960">
    <property type="entry name" value="PPR_At4g14850-like_plant"/>
</dbReference>
<dbReference type="OrthoDB" id="185373at2759"/>
<dbReference type="AlphaFoldDB" id="A0A200QS61"/>
<feature type="repeat" description="PPR" evidence="3">
    <location>
        <begin position="394"/>
        <end position="428"/>
    </location>
</feature>
<dbReference type="PROSITE" id="PS51375">
    <property type="entry name" value="PPR"/>
    <property type="match status" value="5"/>
</dbReference>
<gene>
    <name evidence="4" type="ORF">BVC80_285g31</name>
</gene>
<accession>A0A200QS61</accession>
<evidence type="ECO:0000313" key="5">
    <source>
        <dbReference type="Proteomes" id="UP000195402"/>
    </source>
</evidence>
<dbReference type="Pfam" id="PF20430">
    <property type="entry name" value="Eplus_motif"/>
    <property type="match status" value="1"/>
</dbReference>
<dbReference type="FunFam" id="1.25.40.10:FF:000090">
    <property type="entry name" value="Pentatricopeptide repeat-containing protein, chloroplastic"/>
    <property type="match status" value="1"/>
</dbReference>
<dbReference type="InterPro" id="IPR011990">
    <property type="entry name" value="TPR-like_helical_dom_sf"/>
</dbReference>
<reference evidence="4 5" key="1">
    <citation type="journal article" date="2017" name="Mol. Plant">
        <title>The Genome of Medicinal Plant Macleaya cordata Provides New Insights into Benzylisoquinoline Alkaloids Metabolism.</title>
        <authorList>
            <person name="Liu X."/>
            <person name="Liu Y."/>
            <person name="Huang P."/>
            <person name="Ma Y."/>
            <person name="Qing Z."/>
            <person name="Tang Q."/>
            <person name="Cao H."/>
            <person name="Cheng P."/>
            <person name="Zheng Y."/>
            <person name="Yuan Z."/>
            <person name="Zhou Y."/>
            <person name="Liu J."/>
            <person name="Tang Z."/>
            <person name="Zhuo Y."/>
            <person name="Zhang Y."/>
            <person name="Yu L."/>
            <person name="Huang J."/>
            <person name="Yang P."/>
            <person name="Peng Q."/>
            <person name="Zhang J."/>
            <person name="Jiang W."/>
            <person name="Zhang Z."/>
            <person name="Lin K."/>
            <person name="Ro D.K."/>
            <person name="Chen X."/>
            <person name="Xiong X."/>
            <person name="Shang Y."/>
            <person name="Huang S."/>
            <person name="Zeng J."/>
        </authorList>
    </citation>
    <scope>NUCLEOTIDE SEQUENCE [LARGE SCALE GENOMIC DNA]</scope>
    <source>
        <strain evidence="5">cv. BLH2017</strain>
        <tissue evidence="4">Root</tissue>
    </source>
</reference>
<protein>
    <submittedName>
        <fullName evidence="4">Pentatricopeptide repeat</fullName>
    </submittedName>
</protein>
<dbReference type="Proteomes" id="UP000195402">
    <property type="component" value="Unassembled WGS sequence"/>
</dbReference>
<dbReference type="PANTHER" id="PTHR47926">
    <property type="entry name" value="PENTATRICOPEPTIDE REPEAT-CONTAINING PROTEIN"/>
    <property type="match status" value="1"/>
</dbReference>
<dbReference type="OMA" id="IGNYVES"/>
<name>A0A200QS61_MACCD</name>
<sequence>MEQHLLALLGSSLHLNHFKQIHALIITKYFNLTPVFIRKLLNLSIIDYARQIFDQIPQPDPHLCNSMITTYYKLSLKKEALETFFLIHRNETQIVHYSFPPAIKSCALLSATNEGKQVHSLVISYGFDSNAYIQTSLIDFYAKIGDLDSANRVFDAISVKDPVSYNCLISGYSKSGDVLAARKLFDEMPERTLASWNSMITCYAHNGDLLEALKMFERMQAEMFQPNELTLVPVLSICAKLGDLKMGLKVKQFIENNNLCRNMIVSTAILEMYVKCGLVDEARREFDQMARRDIVTWGAMIAGYAQNGRSNEALELFELMKNQNIKPNDVTLSSILSASAQLGSVETGERIGCYVENQGFASNVYVGSALIDMYAKCGNIRKARELFDRMTHIDIVSWNSMIRGLAMNGFAKEAIDLYVEMKNSNVKPNDITFVGLLTACTHAGLVEMGLGFFESMKTDHKIVPKIEHCACIVDLFCRAGKLNEAYEFICKMEIEPSVVIWGTLLSSCRRPPLNVELAELSCKKLLLLEPENSANYVLLSNIYADAGRWQEASKVRNLMQNNRVQKTAAYSWVEVDGKVHKFLVGDTSHPSSDEIYNVADGLGLHLQWIGYAPNSDL</sequence>
<dbReference type="InterPro" id="IPR046849">
    <property type="entry name" value="E2_motif"/>
</dbReference>
<keyword evidence="5" id="KW-1185">Reference proteome</keyword>
<evidence type="ECO:0000313" key="4">
    <source>
        <dbReference type="EMBL" id="OVA13316.1"/>
    </source>
</evidence>
<dbReference type="Pfam" id="PF01535">
    <property type="entry name" value="PPR"/>
    <property type="match status" value="5"/>
</dbReference>